<keyword evidence="8 10" id="KW-0560">Oxidoreductase</keyword>
<dbReference type="EC" id="1.1.1.3" evidence="4 10"/>
<evidence type="ECO:0000313" key="15">
    <source>
        <dbReference type="Proteomes" id="UP001222800"/>
    </source>
</evidence>
<dbReference type="PIRSF" id="PIRSF000098">
    <property type="entry name" value="Homoser_dehydrog"/>
    <property type="match status" value="1"/>
</dbReference>
<evidence type="ECO:0000256" key="4">
    <source>
        <dbReference type="ARBA" id="ARBA00013213"/>
    </source>
</evidence>
<protein>
    <recommendedName>
        <fullName evidence="5 10">Homoserine dehydrogenase</fullName>
        <ecNumber evidence="4 10">1.1.1.3</ecNumber>
    </recommendedName>
</protein>
<dbReference type="Pfam" id="PF00742">
    <property type="entry name" value="Homoserine_dh"/>
    <property type="match status" value="1"/>
</dbReference>
<reference evidence="14 15" key="1">
    <citation type="submission" date="2023-03" db="EMBL/GenBank/DDBJ databases">
        <title>Complete genome sequence of Tepidibacter sp. SWIR-1, isolated from a deep-sea hydrothermal vent.</title>
        <authorList>
            <person name="Li X."/>
        </authorList>
    </citation>
    <scope>NUCLEOTIDE SEQUENCE [LARGE SCALE GENOMIC DNA]</scope>
    <source>
        <strain evidence="14 15">SWIR-1</strain>
    </source>
</reference>
<keyword evidence="10" id="KW-0521">NADP</keyword>
<keyword evidence="7 10" id="KW-0791">Threonine biosynthesis</keyword>
<comment type="pathway">
    <text evidence="1 10">Amino-acid biosynthesis; L-threonine biosynthesis; L-threonine from L-aspartate: step 3/5.</text>
</comment>
<evidence type="ECO:0000313" key="14">
    <source>
        <dbReference type="EMBL" id="WFD08901.1"/>
    </source>
</evidence>
<dbReference type="InterPro" id="IPR001342">
    <property type="entry name" value="HDH_cat"/>
</dbReference>
<dbReference type="Proteomes" id="UP001222800">
    <property type="component" value="Chromosome"/>
</dbReference>
<sequence>MIKIGLLGFGTVGTGVYEIINNTENNLRILLNKEIEVSKILVSDINKKRNVVVSKDILTQDPLDILENPEIDIVVEVMGGIDKAYEYMCLAFKNNKHVVTANKAVVSKYIDKLLDLANKYDRGFLFEASVGGGIPIIKPLKQSARINNISNVRGILNGTTNFILTKMCDENLSFDEALNIAQELGYAEADPTDDIEGYDVKRKLAILSSIAFNNKTDVDSIMCRGISSINKVDIKMFKKLGLVSKLVGSAVSNDNNYSASVEPILLNENSTFTTVKDAFNIVSITGNVIGELQFYGQGAGKNPTANAVVSDIFDIVTGQYKRDDFVQNGKLISADIDLFKGRYYIRVSPSNKNDVSKILKLMDLDKLKYEILSMNEDLIVITDVINADKIEQFVSKLNILEKEYCYMRIEGDIMNLKYEAK</sequence>
<evidence type="ECO:0000256" key="10">
    <source>
        <dbReference type="RuleBase" id="RU000579"/>
    </source>
</evidence>
<organism evidence="14 15">
    <name type="scientific">Tepidibacter hydrothermalis</name>
    <dbReference type="NCBI Taxonomy" id="3036126"/>
    <lineage>
        <taxon>Bacteria</taxon>
        <taxon>Bacillati</taxon>
        <taxon>Bacillota</taxon>
        <taxon>Clostridia</taxon>
        <taxon>Peptostreptococcales</taxon>
        <taxon>Peptostreptococcaceae</taxon>
        <taxon>Tepidibacter</taxon>
    </lineage>
</organism>
<dbReference type="PANTHER" id="PTHR43331:SF1">
    <property type="entry name" value="HOMOSERINE DEHYDROGENASE"/>
    <property type="match status" value="1"/>
</dbReference>
<name>A0ABY8E7L8_9FIRM</name>
<comment type="pathway">
    <text evidence="2 10">Amino-acid biosynthesis; L-methionine biosynthesis via de novo pathway; L-homoserine from L-aspartate: step 3/3.</text>
</comment>
<comment type="catalytic activity">
    <reaction evidence="10">
        <text>L-homoserine + NADP(+) = L-aspartate 4-semialdehyde + NADPH + H(+)</text>
        <dbReference type="Rhea" id="RHEA:15761"/>
        <dbReference type="ChEBI" id="CHEBI:15378"/>
        <dbReference type="ChEBI" id="CHEBI:57476"/>
        <dbReference type="ChEBI" id="CHEBI:57783"/>
        <dbReference type="ChEBI" id="CHEBI:58349"/>
        <dbReference type="ChEBI" id="CHEBI:537519"/>
        <dbReference type="EC" id="1.1.1.3"/>
    </reaction>
</comment>
<comment type="similarity">
    <text evidence="3 11">Belongs to the homoserine dehydrogenase family.</text>
</comment>
<dbReference type="NCBIfam" id="NF004976">
    <property type="entry name" value="PRK06349.1"/>
    <property type="match status" value="1"/>
</dbReference>
<keyword evidence="9 10" id="KW-0486">Methionine biosynthesis</keyword>
<evidence type="ECO:0000259" key="13">
    <source>
        <dbReference type="Pfam" id="PF03447"/>
    </source>
</evidence>
<dbReference type="InterPro" id="IPR016204">
    <property type="entry name" value="HDH"/>
</dbReference>
<evidence type="ECO:0000256" key="11">
    <source>
        <dbReference type="RuleBase" id="RU004171"/>
    </source>
</evidence>
<evidence type="ECO:0000256" key="1">
    <source>
        <dbReference type="ARBA" id="ARBA00005056"/>
    </source>
</evidence>
<dbReference type="RefSeq" id="WP_277730818.1">
    <property type="nucleotide sequence ID" value="NZ_CP120733.1"/>
</dbReference>
<gene>
    <name evidence="14" type="ORF">P4S50_10920</name>
</gene>
<evidence type="ECO:0000256" key="6">
    <source>
        <dbReference type="ARBA" id="ARBA00022605"/>
    </source>
</evidence>
<evidence type="ECO:0000256" key="5">
    <source>
        <dbReference type="ARBA" id="ARBA00013376"/>
    </source>
</evidence>
<evidence type="ECO:0000256" key="8">
    <source>
        <dbReference type="ARBA" id="ARBA00023002"/>
    </source>
</evidence>
<dbReference type="Gene3D" id="3.30.70.260">
    <property type="match status" value="1"/>
</dbReference>
<dbReference type="InterPro" id="IPR019811">
    <property type="entry name" value="HDH_CS"/>
</dbReference>
<keyword evidence="6 10" id="KW-0028">Amino-acid biosynthesis</keyword>
<feature type="domain" description="Homoserine dehydrogenase catalytic" evidence="12">
    <location>
        <begin position="135"/>
        <end position="312"/>
    </location>
</feature>
<dbReference type="Gene3D" id="3.30.360.10">
    <property type="entry name" value="Dihydrodipicolinate Reductase, domain 2"/>
    <property type="match status" value="1"/>
</dbReference>
<dbReference type="PANTHER" id="PTHR43331">
    <property type="entry name" value="HOMOSERINE DEHYDROGENASE"/>
    <property type="match status" value="1"/>
</dbReference>
<evidence type="ECO:0000256" key="2">
    <source>
        <dbReference type="ARBA" id="ARBA00005062"/>
    </source>
</evidence>
<dbReference type="SUPFAM" id="SSF51735">
    <property type="entry name" value="NAD(P)-binding Rossmann-fold domains"/>
    <property type="match status" value="1"/>
</dbReference>
<accession>A0ABY8E7L8</accession>
<dbReference type="SUPFAM" id="SSF55347">
    <property type="entry name" value="Glyceraldehyde-3-phosphate dehydrogenase-like, C-terminal domain"/>
    <property type="match status" value="1"/>
</dbReference>
<dbReference type="InterPro" id="IPR036291">
    <property type="entry name" value="NAD(P)-bd_dom_sf"/>
</dbReference>
<evidence type="ECO:0000259" key="12">
    <source>
        <dbReference type="Pfam" id="PF00742"/>
    </source>
</evidence>
<feature type="domain" description="Aspartate/homoserine dehydrogenase NAD-binding" evidence="13">
    <location>
        <begin position="8"/>
        <end position="127"/>
    </location>
</feature>
<keyword evidence="15" id="KW-1185">Reference proteome</keyword>
<dbReference type="Gene3D" id="3.40.50.720">
    <property type="entry name" value="NAD(P)-binding Rossmann-like Domain"/>
    <property type="match status" value="1"/>
</dbReference>
<evidence type="ECO:0000256" key="3">
    <source>
        <dbReference type="ARBA" id="ARBA00006753"/>
    </source>
</evidence>
<dbReference type="PROSITE" id="PS01042">
    <property type="entry name" value="HOMOSER_DHGENASE"/>
    <property type="match status" value="1"/>
</dbReference>
<dbReference type="Pfam" id="PF03447">
    <property type="entry name" value="NAD_binding_3"/>
    <property type="match status" value="1"/>
</dbReference>
<evidence type="ECO:0000256" key="9">
    <source>
        <dbReference type="ARBA" id="ARBA00023167"/>
    </source>
</evidence>
<dbReference type="GO" id="GO:0004412">
    <property type="term" value="F:homoserine dehydrogenase activity"/>
    <property type="evidence" value="ECO:0007669"/>
    <property type="project" value="UniProtKB-EC"/>
</dbReference>
<evidence type="ECO:0000256" key="7">
    <source>
        <dbReference type="ARBA" id="ARBA00022697"/>
    </source>
</evidence>
<dbReference type="EMBL" id="CP120733">
    <property type="protein sequence ID" value="WFD08901.1"/>
    <property type="molecule type" value="Genomic_DNA"/>
</dbReference>
<proteinExistence type="inferred from homology"/>
<dbReference type="InterPro" id="IPR005106">
    <property type="entry name" value="Asp/hSer_DH_NAD-bd"/>
</dbReference>